<dbReference type="GO" id="GO:0016874">
    <property type="term" value="F:ligase activity"/>
    <property type="evidence" value="ECO:0007669"/>
    <property type="project" value="UniProtKB-KW"/>
</dbReference>
<dbReference type="EMBL" id="JABXXV010000001">
    <property type="protein sequence ID" value="NVN45302.1"/>
    <property type="molecule type" value="Genomic_DNA"/>
</dbReference>
<dbReference type="Pfam" id="PF00501">
    <property type="entry name" value="AMP-binding"/>
    <property type="match status" value="1"/>
</dbReference>
<protein>
    <submittedName>
        <fullName evidence="2">Acyl--CoA ligase</fullName>
    </submittedName>
</protein>
<dbReference type="InterPro" id="IPR000873">
    <property type="entry name" value="AMP-dep_synth/lig_dom"/>
</dbReference>
<dbReference type="SUPFAM" id="SSF56801">
    <property type="entry name" value="Acetyl-CoA synthetase-like"/>
    <property type="match status" value="1"/>
</dbReference>
<dbReference type="InterPro" id="IPR042099">
    <property type="entry name" value="ANL_N_sf"/>
</dbReference>
<dbReference type="RefSeq" id="WP_267310933.1">
    <property type="nucleotide sequence ID" value="NZ_JABXXV010000001.1"/>
</dbReference>
<evidence type="ECO:0000313" key="3">
    <source>
        <dbReference type="Proteomes" id="UP001516351"/>
    </source>
</evidence>
<proteinExistence type="predicted"/>
<comment type="caution">
    <text evidence="2">The sequence shown here is derived from an EMBL/GenBank/DDBJ whole genome shotgun (WGS) entry which is preliminary data.</text>
</comment>
<name>A0ABX2P225_9PROT</name>
<accession>A0ABX2P225</accession>
<dbReference type="PANTHER" id="PTHR43767:SF1">
    <property type="entry name" value="NONRIBOSOMAL PEPTIDE SYNTHASE PES1 (EUROFUNG)-RELATED"/>
    <property type="match status" value="1"/>
</dbReference>
<sequence length="487" mass="52965">MFHVMALRHARQNPQSLAFDSLSQDWTFVQLDRDVMAVVAALSKLREAKPKLVGIHCGNLYWHWVFILSLASLGLASASLPESSNPSFLRDVQLLGPDVVLSLGGLSLQDLQVLEVNGAWLSRVRETEPQPIDVVIDCDAICRYAIAAGTDAERRPLAMTYRQAEMAIMHMIFQEQIMGGVTTETPHVLSTIGVISLTGFIVGCSALCGGSPLNFVSHTDIGILIARRIPTVAVVTPGHLAHIIEVLPPGMQPLDTLKLIVTGGKLSRTLRDKTLAKLTRRVTAAYGTDEAGAIALGDAATFEDDQTVGTALPWVTLQIVDAQGKKLAAGEEGVVRIRSTGLLDGYADIQEKQSRHFAEGWFYPGDRGLLDAGQRLHITGRVDDLVSLGGDKFDLGIVDDIARNMLGQRELGSFLSLDEAGRERLNIALASDKGFNADHLAQALRAFYPTLPPVCVMTVDHIPWSLDGRVDRERLSRAFQRSETSAH</sequence>
<evidence type="ECO:0000259" key="1">
    <source>
        <dbReference type="Pfam" id="PF00501"/>
    </source>
</evidence>
<organism evidence="2 3">
    <name type="scientific">Asaia spathodeae</name>
    <dbReference type="NCBI Taxonomy" id="657016"/>
    <lineage>
        <taxon>Bacteria</taxon>
        <taxon>Pseudomonadati</taxon>
        <taxon>Pseudomonadota</taxon>
        <taxon>Alphaproteobacteria</taxon>
        <taxon>Acetobacterales</taxon>
        <taxon>Acetobacteraceae</taxon>
        <taxon>Asaia</taxon>
    </lineage>
</organism>
<dbReference type="Proteomes" id="UP001516351">
    <property type="component" value="Unassembled WGS sequence"/>
</dbReference>
<keyword evidence="3" id="KW-1185">Reference proteome</keyword>
<reference evidence="2 3" key="1">
    <citation type="submission" date="2020-06" db="EMBL/GenBank/DDBJ databases">
        <title>Synonyms of Asaia species.</title>
        <authorList>
            <person name="Sombolestani A."/>
        </authorList>
    </citation>
    <scope>NUCLEOTIDE SEQUENCE [LARGE SCALE GENOMIC DNA]</scope>
    <source>
        <strain evidence="2 3">LMG 27047</strain>
    </source>
</reference>
<feature type="domain" description="AMP-dependent synthetase/ligase" evidence="1">
    <location>
        <begin position="8"/>
        <end position="346"/>
    </location>
</feature>
<keyword evidence="2" id="KW-0436">Ligase</keyword>
<evidence type="ECO:0000313" key="2">
    <source>
        <dbReference type="EMBL" id="NVN45302.1"/>
    </source>
</evidence>
<dbReference type="Gene3D" id="3.40.50.12780">
    <property type="entry name" value="N-terminal domain of ligase-like"/>
    <property type="match status" value="1"/>
</dbReference>
<gene>
    <name evidence="2" type="ORF">HW542_00595</name>
</gene>
<dbReference type="InterPro" id="IPR050237">
    <property type="entry name" value="ATP-dep_AMP-bd_enzyme"/>
</dbReference>
<dbReference type="PANTHER" id="PTHR43767">
    <property type="entry name" value="LONG-CHAIN-FATTY-ACID--COA LIGASE"/>
    <property type="match status" value="1"/>
</dbReference>